<dbReference type="EMBL" id="JBHFFA010000001">
    <property type="protein sequence ID" value="KAL2652809.1"/>
    <property type="molecule type" value="Genomic_DNA"/>
</dbReference>
<feature type="compositionally biased region" description="Polar residues" evidence="1">
    <location>
        <begin position="7"/>
        <end position="16"/>
    </location>
</feature>
<accession>A0ABD1ZRC9</accession>
<sequence length="66" mass="7408">MAKRSTLDQPSEQAMQVVSIPDPMAVKRPTVITGKHSTIEKGKDKEQWQDVPLSPKGPHMKKTRAR</sequence>
<organism evidence="2 3">
    <name type="scientific">Riccia fluitans</name>
    <dbReference type="NCBI Taxonomy" id="41844"/>
    <lineage>
        <taxon>Eukaryota</taxon>
        <taxon>Viridiplantae</taxon>
        <taxon>Streptophyta</taxon>
        <taxon>Embryophyta</taxon>
        <taxon>Marchantiophyta</taxon>
        <taxon>Marchantiopsida</taxon>
        <taxon>Marchantiidae</taxon>
        <taxon>Marchantiales</taxon>
        <taxon>Ricciaceae</taxon>
        <taxon>Riccia</taxon>
    </lineage>
</organism>
<feature type="compositionally biased region" description="Basic and acidic residues" evidence="1">
    <location>
        <begin position="37"/>
        <end position="48"/>
    </location>
</feature>
<evidence type="ECO:0000313" key="2">
    <source>
        <dbReference type="EMBL" id="KAL2652809.1"/>
    </source>
</evidence>
<dbReference type="AlphaFoldDB" id="A0ABD1ZRC9"/>
<protein>
    <submittedName>
        <fullName evidence="2">Uncharacterized protein</fullName>
    </submittedName>
</protein>
<reference evidence="2 3" key="1">
    <citation type="submission" date="2024-09" db="EMBL/GenBank/DDBJ databases">
        <title>Chromosome-scale assembly of Riccia fluitans.</title>
        <authorList>
            <person name="Paukszto L."/>
            <person name="Sawicki J."/>
            <person name="Karawczyk K."/>
            <person name="Piernik-Szablinska J."/>
            <person name="Szczecinska M."/>
            <person name="Mazdziarz M."/>
        </authorList>
    </citation>
    <scope>NUCLEOTIDE SEQUENCE [LARGE SCALE GENOMIC DNA]</scope>
    <source>
        <strain evidence="2">Rf_01</strain>
        <tissue evidence="2">Aerial parts of the thallus</tissue>
    </source>
</reference>
<evidence type="ECO:0000313" key="3">
    <source>
        <dbReference type="Proteomes" id="UP001605036"/>
    </source>
</evidence>
<name>A0ABD1ZRC9_9MARC</name>
<proteinExistence type="predicted"/>
<feature type="region of interest" description="Disordered" evidence="1">
    <location>
        <begin position="1"/>
        <end position="66"/>
    </location>
</feature>
<comment type="caution">
    <text evidence="2">The sequence shown here is derived from an EMBL/GenBank/DDBJ whole genome shotgun (WGS) entry which is preliminary data.</text>
</comment>
<keyword evidence="3" id="KW-1185">Reference proteome</keyword>
<evidence type="ECO:0000256" key="1">
    <source>
        <dbReference type="SAM" id="MobiDB-lite"/>
    </source>
</evidence>
<dbReference type="Proteomes" id="UP001605036">
    <property type="component" value="Unassembled WGS sequence"/>
</dbReference>
<gene>
    <name evidence="2" type="ORF">R1flu_020937</name>
</gene>